<evidence type="ECO:0000313" key="3">
    <source>
        <dbReference type="Proteomes" id="UP000434475"/>
    </source>
</evidence>
<comment type="caution">
    <text evidence="2">The sequence shown here is derived from an EMBL/GenBank/DDBJ whole genome shotgun (WGS) entry which is preliminary data.</text>
</comment>
<feature type="domain" description="Helix-turn-helix conjugative transposon-like" evidence="1">
    <location>
        <begin position="9"/>
        <end position="67"/>
    </location>
</feature>
<gene>
    <name evidence="2" type="ORF">GKE97_25090</name>
</gene>
<protein>
    <submittedName>
        <fullName evidence="2">Helix-turn-helix domain-containing protein</fullName>
    </submittedName>
</protein>
<dbReference type="Proteomes" id="UP000434475">
    <property type="component" value="Unassembled WGS sequence"/>
</dbReference>
<dbReference type="EMBL" id="WKPR01000051">
    <property type="protein sequence ID" value="MSB22737.1"/>
    <property type="molecule type" value="Genomic_DNA"/>
</dbReference>
<sequence length="86" mass="10092">MEHNGRIAYETIVAAKNGDTEAICEILRHYERYICHFAKRTVYDADGYPHSIIDDNRRKQIEAEYLSVLLLHYDPNRLPKGETLEQ</sequence>
<proteinExistence type="predicted"/>
<dbReference type="Pfam" id="PF12645">
    <property type="entry name" value="HTH_16"/>
    <property type="match status" value="1"/>
</dbReference>
<accession>A0A174NI43</accession>
<dbReference type="AlphaFoldDB" id="A0A174NI43"/>
<organism evidence="2 3">
    <name type="scientific">Flavonifractor plautii</name>
    <name type="common">Fusobacterium plautii</name>
    <dbReference type="NCBI Taxonomy" id="292800"/>
    <lineage>
        <taxon>Bacteria</taxon>
        <taxon>Bacillati</taxon>
        <taxon>Bacillota</taxon>
        <taxon>Clostridia</taxon>
        <taxon>Eubacteriales</taxon>
        <taxon>Oscillospiraceae</taxon>
        <taxon>Flavonifractor</taxon>
    </lineage>
</organism>
<reference evidence="2 3" key="1">
    <citation type="journal article" date="2019" name="Nat. Med.">
        <title>A library of human gut bacterial isolates paired with longitudinal multiomics data enables mechanistic microbiome research.</title>
        <authorList>
            <person name="Poyet M."/>
            <person name="Groussin M."/>
            <person name="Gibbons S.M."/>
            <person name="Avila-Pacheco J."/>
            <person name="Jiang X."/>
            <person name="Kearney S.M."/>
            <person name="Perrotta A.R."/>
            <person name="Berdy B."/>
            <person name="Zhao S."/>
            <person name="Lieberman T.D."/>
            <person name="Swanson P.K."/>
            <person name="Smith M."/>
            <person name="Roesemann S."/>
            <person name="Alexander J.E."/>
            <person name="Rich S.A."/>
            <person name="Livny J."/>
            <person name="Vlamakis H."/>
            <person name="Clish C."/>
            <person name="Bullock K."/>
            <person name="Deik A."/>
            <person name="Scott J."/>
            <person name="Pierce K.A."/>
            <person name="Xavier R.J."/>
            <person name="Alm E.J."/>
        </authorList>
    </citation>
    <scope>NUCLEOTIDE SEQUENCE [LARGE SCALE GENOMIC DNA]</scope>
    <source>
        <strain evidence="2 3">BIOML-A2</strain>
    </source>
</reference>
<dbReference type="RefSeq" id="WP_054327716.1">
    <property type="nucleotide sequence ID" value="NZ_JADMVA010000020.1"/>
</dbReference>
<dbReference type="InterPro" id="IPR024760">
    <property type="entry name" value="HTH_dom_conjug_TS-like"/>
</dbReference>
<evidence type="ECO:0000313" key="2">
    <source>
        <dbReference type="EMBL" id="MSB22737.1"/>
    </source>
</evidence>
<evidence type="ECO:0000259" key="1">
    <source>
        <dbReference type="Pfam" id="PF12645"/>
    </source>
</evidence>
<name>A0A174NI43_FLAPL</name>